<proteinExistence type="predicted"/>
<name>A0A0Q9X0U6_DROWI</name>
<feature type="compositionally biased region" description="Basic and acidic residues" evidence="1">
    <location>
        <begin position="181"/>
        <end position="193"/>
    </location>
</feature>
<evidence type="ECO:0000313" key="2">
    <source>
        <dbReference type="EMBL" id="KRF98370.1"/>
    </source>
</evidence>
<feature type="region of interest" description="Disordered" evidence="1">
    <location>
        <begin position="172"/>
        <end position="193"/>
    </location>
</feature>
<organism evidence="2 3">
    <name type="scientific">Drosophila willistoni</name>
    <name type="common">Fruit fly</name>
    <dbReference type="NCBI Taxonomy" id="7260"/>
    <lineage>
        <taxon>Eukaryota</taxon>
        <taxon>Metazoa</taxon>
        <taxon>Ecdysozoa</taxon>
        <taxon>Arthropoda</taxon>
        <taxon>Hexapoda</taxon>
        <taxon>Insecta</taxon>
        <taxon>Pterygota</taxon>
        <taxon>Neoptera</taxon>
        <taxon>Endopterygota</taxon>
        <taxon>Diptera</taxon>
        <taxon>Brachycera</taxon>
        <taxon>Muscomorpha</taxon>
        <taxon>Ephydroidea</taxon>
        <taxon>Drosophilidae</taxon>
        <taxon>Drosophila</taxon>
        <taxon>Sophophora</taxon>
    </lineage>
</organism>
<dbReference type="EMBL" id="CH963857">
    <property type="protein sequence ID" value="KRF98370.1"/>
    <property type="molecule type" value="Genomic_DNA"/>
</dbReference>
<evidence type="ECO:0000313" key="3">
    <source>
        <dbReference type="Proteomes" id="UP000007798"/>
    </source>
</evidence>
<reference evidence="2 3" key="1">
    <citation type="journal article" date="2007" name="Nature">
        <title>Evolution of genes and genomes on the Drosophila phylogeny.</title>
        <authorList>
            <consortium name="Drosophila 12 Genomes Consortium"/>
            <person name="Clark A.G."/>
            <person name="Eisen M.B."/>
            <person name="Smith D.R."/>
            <person name="Bergman C.M."/>
            <person name="Oliver B."/>
            <person name="Markow T.A."/>
            <person name="Kaufman T.C."/>
            <person name="Kellis M."/>
            <person name="Gelbart W."/>
            <person name="Iyer V.N."/>
            <person name="Pollard D.A."/>
            <person name="Sackton T.B."/>
            <person name="Larracuente A.M."/>
            <person name="Singh N.D."/>
            <person name="Abad J.P."/>
            <person name="Abt D.N."/>
            <person name="Adryan B."/>
            <person name="Aguade M."/>
            <person name="Akashi H."/>
            <person name="Anderson W.W."/>
            <person name="Aquadro C.F."/>
            <person name="Ardell D.H."/>
            <person name="Arguello R."/>
            <person name="Artieri C.G."/>
            <person name="Barbash D.A."/>
            <person name="Barker D."/>
            <person name="Barsanti P."/>
            <person name="Batterham P."/>
            <person name="Batzoglou S."/>
            <person name="Begun D."/>
            <person name="Bhutkar A."/>
            <person name="Blanco E."/>
            <person name="Bosak S.A."/>
            <person name="Bradley R.K."/>
            <person name="Brand A.D."/>
            <person name="Brent M.R."/>
            <person name="Brooks A.N."/>
            <person name="Brown R.H."/>
            <person name="Butlin R.K."/>
            <person name="Caggese C."/>
            <person name="Calvi B.R."/>
            <person name="Bernardo de Carvalho A."/>
            <person name="Caspi A."/>
            <person name="Castrezana S."/>
            <person name="Celniker S.E."/>
            <person name="Chang J.L."/>
            <person name="Chapple C."/>
            <person name="Chatterji S."/>
            <person name="Chinwalla A."/>
            <person name="Civetta A."/>
            <person name="Clifton S.W."/>
            <person name="Comeron J.M."/>
            <person name="Costello J.C."/>
            <person name="Coyne J.A."/>
            <person name="Daub J."/>
            <person name="David R.G."/>
            <person name="Delcher A.L."/>
            <person name="Delehaunty K."/>
            <person name="Do C.B."/>
            <person name="Ebling H."/>
            <person name="Edwards K."/>
            <person name="Eickbush T."/>
            <person name="Evans J.D."/>
            <person name="Filipski A."/>
            <person name="Findeiss S."/>
            <person name="Freyhult E."/>
            <person name="Fulton L."/>
            <person name="Fulton R."/>
            <person name="Garcia A.C."/>
            <person name="Gardiner A."/>
            <person name="Garfield D.A."/>
            <person name="Garvin B.E."/>
            <person name="Gibson G."/>
            <person name="Gilbert D."/>
            <person name="Gnerre S."/>
            <person name="Godfrey J."/>
            <person name="Good R."/>
            <person name="Gotea V."/>
            <person name="Gravely B."/>
            <person name="Greenberg A.J."/>
            <person name="Griffiths-Jones S."/>
            <person name="Gross S."/>
            <person name="Guigo R."/>
            <person name="Gustafson E.A."/>
            <person name="Haerty W."/>
            <person name="Hahn M.W."/>
            <person name="Halligan D.L."/>
            <person name="Halpern A.L."/>
            <person name="Halter G.M."/>
            <person name="Han M.V."/>
            <person name="Heger A."/>
            <person name="Hillier L."/>
            <person name="Hinrichs A.S."/>
            <person name="Holmes I."/>
            <person name="Hoskins R.A."/>
            <person name="Hubisz M.J."/>
            <person name="Hultmark D."/>
            <person name="Huntley M.A."/>
            <person name="Jaffe D.B."/>
            <person name="Jagadeeshan S."/>
            <person name="Jeck W.R."/>
            <person name="Johnson J."/>
            <person name="Jones C.D."/>
            <person name="Jordan W.C."/>
            <person name="Karpen G.H."/>
            <person name="Kataoka E."/>
            <person name="Keightley P.D."/>
            <person name="Kheradpour P."/>
            <person name="Kirkness E.F."/>
            <person name="Koerich L.B."/>
            <person name="Kristiansen K."/>
            <person name="Kudrna D."/>
            <person name="Kulathinal R.J."/>
            <person name="Kumar S."/>
            <person name="Kwok R."/>
            <person name="Lander E."/>
            <person name="Langley C.H."/>
            <person name="Lapoint R."/>
            <person name="Lazzaro B.P."/>
            <person name="Lee S.J."/>
            <person name="Levesque L."/>
            <person name="Li R."/>
            <person name="Lin C.F."/>
            <person name="Lin M.F."/>
            <person name="Lindblad-Toh K."/>
            <person name="Llopart A."/>
            <person name="Long M."/>
            <person name="Low L."/>
            <person name="Lozovsky E."/>
            <person name="Lu J."/>
            <person name="Luo M."/>
            <person name="Machado C.A."/>
            <person name="Makalowski W."/>
            <person name="Marzo M."/>
            <person name="Matsuda M."/>
            <person name="Matzkin L."/>
            <person name="McAllister B."/>
            <person name="McBride C.S."/>
            <person name="McKernan B."/>
            <person name="McKernan K."/>
            <person name="Mendez-Lago M."/>
            <person name="Minx P."/>
            <person name="Mollenhauer M.U."/>
            <person name="Montooth K."/>
            <person name="Mount S.M."/>
            <person name="Mu X."/>
            <person name="Myers E."/>
            <person name="Negre B."/>
            <person name="Newfeld S."/>
            <person name="Nielsen R."/>
            <person name="Noor M.A."/>
            <person name="O'Grady P."/>
            <person name="Pachter L."/>
            <person name="Papaceit M."/>
            <person name="Parisi M.J."/>
            <person name="Parisi M."/>
            <person name="Parts L."/>
            <person name="Pedersen J.S."/>
            <person name="Pesole G."/>
            <person name="Phillippy A.M."/>
            <person name="Ponting C.P."/>
            <person name="Pop M."/>
            <person name="Porcelli D."/>
            <person name="Powell J.R."/>
            <person name="Prohaska S."/>
            <person name="Pruitt K."/>
            <person name="Puig M."/>
            <person name="Quesneville H."/>
            <person name="Ram K.R."/>
            <person name="Rand D."/>
            <person name="Rasmussen M.D."/>
            <person name="Reed L.K."/>
            <person name="Reenan R."/>
            <person name="Reily A."/>
            <person name="Remington K.A."/>
            <person name="Rieger T.T."/>
            <person name="Ritchie M.G."/>
            <person name="Robin C."/>
            <person name="Rogers Y.H."/>
            <person name="Rohde C."/>
            <person name="Rozas J."/>
            <person name="Rubenfield M.J."/>
            <person name="Ruiz A."/>
            <person name="Russo S."/>
            <person name="Salzberg S.L."/>
            <person name="Sanchez-Gracia A."/>
            <person name="Saranga D.J."/>
            <person name="Sato H."/>
            <person name="Schaeffer S.W."/>
            <person name="Schatz M.C."/>
            <person name="Schlenke T."/>
            <person name="Schwartz R."/>
            <person name="Segarra C."/>
            <person name="Singh R.S."/>
            <person name="Sirot L."/>
            <person name="Sirota M."/>
            <person name="Sisneros N.B."/>
            <person name="Smith C.D."/>
            <person name="Smith T.F."/>
            <person name="Spieth J."/>
            <person name="Stage D.E."/>
            <person name="Stark A."/>
            <person name="Stephan W."/>
            <person name="Strausberg R.L."/>
            <person name="Strempel S."/>
            <person name="Sturgill D."/>
            <person name="Sutton G."/>
            <person name="Sutton G.G."/>
            <person name="Tao W."/>
            <person name="Teichmann S."/>
            <person name="Tobari Y.N."/>
            <person name="Tomimura Y."/>
            <person name="Tsolas J.M."/>
            <person name="Valente V.L."/>
            <person name="Venter E."/>
            <person name="Venter J.C."/>
            <person name="Vicario S."/>
            <person name="Vieira F.G."/>
            <person name="Vilella A.J."/>
            <person name="Villasante A."/>
            <person name="Walenz B."/>
            <person name="Wang J."/>
            <person name="Wasserman M."/>
            <person name="Watts T."/>
            <person name="Wilson D."/>
            <person name="Wilson R.K."/>
            <person name="Wing R.A."/>
            <person name="Wolfner M.F."/>
            <person name="Wong A."/>
            <person name="Wong G.K."/>
            <person name="Wu C.I."/>
            <person name="Wu G."/>
            <person name="Yamamoto D."/>
            <person name="Yang H.P."/>
            <person name="Yang S.P."/>
            <person name="Yorke J.A."/>
            <person name="Yoshida K."/>
            <person name="Zdobnov E."/>
            <person name="Zhang P."/>
            <person name="Zhang Y."/>
            <person name="Zimin A.V."/>
            <person name="Baldwin J."/>
            <person name="Abdouelleil A."/>
            <person name="Abdulkadir J."/>
            <person name="Abebe A."/>
            <person name="Abera B."/>
            <person name="Abreu J."/>
            <person name="Acer S.C."/>
            <person name="Aftuck L."/>
            <person name="Alexander A."/>
            <person name="An P."/>
            <person name="Anderson E."/>
            <person name="Anderson S."/>
            <person name="Arachi H."/>
            <person name="Azer M."/>
            <person name="Bachantsang P."/>
            <person name="Barry A."/>
            <person name="Bayul T."/>
            <person name="Berlin A."/>
            <person name="Bessette D."/>
            <person name="Bloom T."/>
            <person name="Blye J."/>
            <person name="Boguslavskiy L."/>
            <person name="Bonnet C."/>
            <person name="Boukhgalter B."/>
            <person name="Bourzgui I."/>
            <person name="Brown A."/>
            <person name="Cahill P."/>
            <person name="Channer S."/>
            <person name="Cheshatsang Y."/>
            <person name="Chuda L."/>
            <person name="Citroen M."/>
            <person name="Collymore A."/>
            <person name="Cooke P."/>
            <person name="Costello M."/>
            <person name="D'Aco K."/>
            <person name="Daza R."/>
            <person name="De Haan G."/>
            <person name="DeGray S."/>
            <person name="DeMaso C."/>
            <person name="Dhargay N."/>
            <person name="Dooley K."/>
            <person name="Dooley E."/>
            <person name="Doricent M."/>
            <person name="Dorje P."/>
            <person name="Dorjee K."/>
            <person name="Dupes A."/>
            <person name="Elong R."/>
            <person name="Falk J."/>
            <person name="Farina A."/>
            <person name="Faro S."/>
            <person name="Ferguson D."/>
            <person name="Fisher S."/>
            <person name="Foley C.D."/>
            <person name="Franke A."/>
            <person name="Friedrich D."/>
            <person name="Gadbois L."/>
            <person name="Gearin G."/>
            <person name="Gearin C.R."/>
            <person name="Giannoukos G."/>
            <person name="Goode T."/>
            <person name="Graham J."/>
            <person name="Grandbois E."/>
            <person name="Grewal S."/>
            <person name="Gyaltsen K."/>
            <person name="Hafez N."/>
            <person name="Hagos B."/>
            <person name="Hall J."/>
            <person name="Henson C."/>
            <person name="Hollinger A."/>
            <person name="Honan T."/>
            <person name="Huard M.D."/>
            <person name="Hughes L."/>
            <person name="Hurhula B."/>
            <person name="Husby M.E."/>
            <person name="Kamat A."/>
            <person name="Kanga B."/>
            <person name="Kashin S."/>
            <person name="Khazanovich D."/>
            <person name="Kisner P."/>
            <person name="Lance K."/>
            <person name="Lara M."/>
            <person name="Lee W."/>
            <person name="Lennon N."/>
            <person name="Letendre F."/>
            <person name="LeVine R."/>
            <person name="Lipovsky A."/>
            <person name="Liu X."/>
            <person name="Liu J."/>
            <person name="Liu S."/>
            <person name="Lokyitsang T."/>
            <person name="Lokyitsang Y."/>
            <person name="Lubonja R."/>
            <person name="Lui A."/>
            <person name="MacDonald P."/>
            <person name="Magnisalis V."/>
            <person name="Maru K."/>
            <person name="Matthews C."/>
            <person name="McCusker W."/>
            <person name="McDonough S."/>
            <person name="Mehta T."/>
            <person name="Meldrim J."/>
            <person name="Meneus L."/>
            <person name="Mihai O."/>
            <person name="Mihalev A."/>
            <person name="Mihova T."/>
            <person name="Mittelman R."/>
            <person name="Mlenga V."/>
            <person name="Montmayeur A."/>
            <person name="Mulrain L."/>
            <person name="Navidi A."/>
            <person name="Naylor J."/>
            <person name="Negash T."/>
            <person name="Nguyen T."/>
            <person name="Nguyen N."/>
            <person name="Nicol R."/>
            <person name="Norbu C."/>
            <person name="Norbu N."/>
            <person name="Novod N."/>
            <person name="O'Neill B."/>
            <person name="Osman S."/>
            <person name="Markiewicz E."/>
            <person name="Oyono O.L."/>
            <person name="Patti C."/>
            <person name="Phunkhang P."/>
            <person name="Pierre F."/>
            <person name="Priest M."/>
            <person name="Raghuraman S."/>
            <person name="Rege F."/>
            <person name="Reyes R."/>
            <person name="Rise C."/>
            <person name="Rogov P."/>
            <person name="Ross K."/>
            <person name="Ryan E."/>
            <person name="Settipalli S."/>
            <person name="Shea T."/>
            <person name="Sherpa N."/>
            <person name="Shi L."/>
            <person name="Shih D."/>
            <person name="Sparrow T."/>
            <person name="Spaulding J."/>
            <person name="Stalker J."/>
            <person name="Stange-Thomann N."/>
            <person name="Stavropoulos S."/>
            <person name="Stone C."/>
            <person name="Strader C."/>
            <person name="Tesfaye S."/>
            <person name="Thomson T."/>
            <person name="Thoulutsang Y."/>
            <person name="Thoulutsang D."/>
            <person name="Topham K."/>
            <person name="Topping I."/>
            <person name="Tsamla T."/>
            <person name="Vassiliev H."/>
            <person name="Vo A."/>
            <person name="Wangchuk T."/>
            <person name="Wangdi T."/>
            <person name="Weiand M."/>
            <person name="Wilkinson J."/>
            <person name="Wilson A."/>
            <person name="Yadav S."/>
            <person name="Young G."/>
            <person name="Yu Q."/>
            <person name="Zembek L."/>
            <person name="Zhong D."/>
            <person name="Zimmer A."/>
            <person name="Zwirko Z."/>
            <person name="Jaffe D.B."/>
            <person name="Alvarez P."/>
            <person name="Brockman W."/>
            <person name="Butler J."/>
            <person name="Chin C."/>
            <person name="Gnerre S."/>
            <person name="Grabherr M."/>
            <person name="Kleber M."/>
            <person name="Mauceli E."/>
            <person name="MacCallum I."/>
        </authorList>
    </citation>
    <scope>NUCLEOTIDE SEQUENCE [LARGE SCALE GENOMIC DNA]</scope>
    <source>
        <strain evidence="3">Tucson 14030-0811.24</strain>
    </source>
</reference>
<keyword evidence="3" id="KW-1185">Reference proteome</keyword>
<gene>
    <name evidence="2" type="primary">Dwil\GK14867</name>
    <name evidence="2" type="ORF">Dwil_GK14867</name>
</gene>
<dbReference type="Proteomes" id="UP000007798">
    <property type="component" value="Unassembled WGS sequence"/>
</dbReference>
<evidence type="ECO:0000256" key="1">
    <source>
        <dbReference type="SAM" id="MobiDB-lite"/>
    </source>
</evidence>
<sequence>MNENDVALLNLSTSLPLSDRNDIEWIVLSDHPVNLENCIGSDTEDIDVITSYDKKRNLKGYGTLCESELVAILTAALPDKNELSAEYEENIYDDADVKYTEIFPYLWWIFEILQKEELEDIASNNFNPSLPYRERKTANIVHNVTSEDNDNESEELLNSETEIGGIVLDELVPVSSSEPSSKQERDTFDLGNY</sequence>
<accession>A0A0Q9X0U6</accession>
<dbReference type="OrthoDB" id="10059102at2759"/>
<dbReference type="InParanoid" id="A0A0Q9X0U6"/>
<dbReference type="AlphaFoldDB" id="A0A0Q9X0U6"/>
<dbReference type="eggNOG" id="ENOG502RTM2">
    <property type="taxonomic scope" value="Eukaryota"/>
</dbReference>
<protein>
    <submittedName>
        <fullName evidence="2">Uncharacterized protein</fullName>
    </submittedName>
</protein>